<dbReference type="AlphaFoldDB" id="A0A940YQ19"/>
<gene>
    <name evidence="1" type="ORF">KAK06_13200</name>
</gene>
<protein>
    <submittedName>
        <fullName evidence="1">IS91 family transposase</fullName>
    </submittedName>
</protein>
<organism evidence="1 2">
    <name type="scientific">Ideonella aquatica</name>
    <dbReference type="NCBI Taxonomy" id="2824119"/>
    <lineage>
        <taxon>Bacteria</taxon>
        <taxon>Pseudomonadati</taxon>
        <taxon>Pseudomonadota</taxon>
        <taxon>Betaproteobacteria</taxon>
        <taxon>Burkholderiales</taxon>
        <taxon>Sphaerotilaceae</taxon>
        <taxon>Ideonella</taxon>
    </lineage>
</organism>
<keyword evidence="2" id="KW-1185">Reference proteome</keyword>
<comment type="caution">
    <text evidence="1">The sequence shown here is derived from an EMBL/GenBank/DDBJ whole genome shotgun (WGS) entry which is preliminary data.</text>
</comment>
<name>A0A940YQ19_9BURK</name>
<accession>A0A940YQ19</accession>
<feature type="non-terminal residue" evidence="1">
    <location>
        <position position="1"/>
    </location>
</feature>
<dbReference type="EMBL" id="JAGQDE010000011">
    <property type="protein sequence ID" value="MBQ0959903.1"/>
    <property type="molecule type" value="Genomic_DNA"/>
</dbReference>
<evidence type="ECO:0000313" key="2">
    <source>
        <dbReference type="Proteomes" id="UP000678374"/>
    </source>
</evidence>
<sequence length="73" mass="7911">HRIRHYGLLANGSRRADLAKVRQALQVEPKPAAQDAVALATPAPVFVCRHCAGPMQVVQTFLRAQTIRGPPTS</sequence>
<dbReference type="Proteomes" id="UP000678374">
    <property type="component" value="Unassembled WGS sequence"/>
</dbReference>
<proteinExistence type="predicted"/>
<evidence type="ECO:0000313" key="1">
    <source>
        <dbReference type="EMBL" id="MBQ0959903.1"/>
    </source>
</evidence>
<reference evidence="1" key="1">
    <citation type="submission" date="2021-04" db="EMBL/GenBank/DDBJ databases">
        <title>The genome sequence of Ideonella sp. 4Y11.</title>
        <authorList>
            <person name="Liu Y."/>
        </authorList>
    </citation>
    <scope>NUCLEOTIDE SEQUENCE</scope>
    <source>
        <strain evidence="1">4Y11</strain>
    </source>
</reference>